<evidence type="ECO:0000313" key="2">
    <source>
        <dbReference type="EMBL" id="KAK9102033.1"/>
    </source>
</evidence>
<gene>
    <name evidence="2" type="ORF">Sjap_019287</name>
</gene>
<reference evidence="2 3" key="1">
    <citation type="submission" date="2024-01" db="EMBL/GenBank/DDBJ databases">
        <title>Genome assemblies of Stephania.</title>
        <authorList>
            <person name="Yang L."/>
        </authorList>
    </citation>
    <scope>NUCLEOTIDE SEQUENCE [LARGE SCALE GENOMIC DNA]</scope>
    <source>
        <strain evidence="2">QJT</strain>
        <tissue evidence="2">Leaf</tissue>
    </source>
</reference>
<comment type="caution">
    <text evidence="2">The sequence shown here is derived from an EMBL/GenBank/DDBJ whole genome shotgun (WGS) entry which is preliminary data.</text>
</comment>
<evidence type="ECO:0000256" key="1">
    <source>
        <dbReference type="SAM" id="MobiDB-lite"/>
    </source>
</evidence>
<dbReference type="AlphaFoldDB" id="A0AAP0F3S2"/>
<sequence>MDKGEGYFGHLTKIPNFHLHRHHNHHYRLRKKKKSGERENRKIEQEGRSREIKETRQVEGELFCY</sequence>
<protein>
    <submittedName>
        <fullName evidence="2">Uncharacterized protein</fullName>
    </submittedName>
</protein>
<dbReference type="Proteomes" id="UP001417504">
    <property type="component" value="Unassembled WGS sequence"/>
</dbReference>
<keyword evidence="3" id="KW-1185">Reference proteome</keyword>
<feature type="region of interest" description="Disordered" evidence="1">
    <location>
        <begin position="20"/>
        <end position="52"/>
    </location>
</feature>
<organism evidence="2 3">
    <name type="scientific">Stephania japonica</name>
    <dbReference type="NCBI Taxonomy" id="461633"/>
    <lineage>
        <taxon>Eukaryota</taxon>
        <taxon>Viridiplantae</taxon>
        <taxon>Streptophyta</taxon>
        <taxon>Embryophyta</taxon>
        <taxon>Tracheophyta</taxon>
        <taxon>Spermatophyta</taxon>
        <taxon>Magnoliopsida</taxon>
        <taxon>Ranunculales</taxon>
        <taxon>Menispermaceae</taxon>
        <taxon>Menispermoideae</taxon>
        <taxon>Cissampelideae</taxon>
        <taxon>Stephania</taxon>
    </lineage>
</organism>
<feature type="compositionally biased region" description="Basic residues" evidence="1">
    <location>
        <begin position="20"/>
        <end position="35"/>
    </location>
</feature>
<dbReference type="EMBL" id="JBBNAE010000008">
    <property type="protein sequence ID" value="KAK9102033.1"/>
    <property type="molecule type" value="Genomic_DNA"/>
</dbReference>
<proteinExistence type="predicted"/>
<evidence type="ECO:0000313" key="3">
    <source>
        <dbReference type="Proteomes" id="UP001417504"/>
    </source>
</evidence>
<accession>A0AAP0F3S2</accession>
<name>A0AAP0F3S2_9MAGN</name>
<feature type="compositionally biased region" description="Basic and acidic residues" evidence="1">
    <location>
        <begin position="36"/>
        <end position="52"/>
    </location>
</feature>